<reference evidence="2 3" key="1">
    <citation type="journal article" date="2024" name="Microbiol. Resour. Announc.">
        <title>Genome annotations for the ascomycete fungi Trichoderma harzianum, Trichoderma aggressivum, and Purpureocillium lilacinum.</title>
        <authorList>
            <person name="Beijen E.P.W."/>
            <person name="Ohm R.A."/>
        </authorList>
    </citation>
    <scope>NUCLEOTIDE SEQUENCE [LARGE SCALE GENOMIC DNA]</scope>
    <source>
        <strain evidence="2 3">CBS 150709</strain>
    </source>
</reference>
<evidence type="ECO:0000313" key="2">
    <source>
        <dbReference type="EMBL" id="KAK4077225.1"/>
    </source>
</evidence>
<sequence>MWAFGHADHNDTQADVVLFAEHASYDANEKSPLDGRESAVHVQSDGRGSTFSLGTGKARESDVVATELAEDAHCRLELLGELSIVVSVGRLLQGKWRRWTEDVVDLVARGDTKTSLPVSCQPGHQKVKRGLTALEPAWLQVASARASAWRFDSNGEERSALPAPALNTSVDVAAQMQQRGATQAGQGPAQMTSQSRSIARPNTRYSFVSFVFHLATENKSQPLRSPSPSPDFFSHITLVPNPRHDSLSTTASPTPTMAPRIASTRKNRHAAHPHHAEFVKKFAQHENEKRRIIKPACLNARQLAALREQLQDMRFLIPAYADGTKINIARMLRKYCSATESGDWMDVIKQLDRPMAMDFLDHLCERWKIGSRGTSWEYWRQYKQLYSSVTGQYFDRNDDKEVQKWHDAVLVSKWNLRPPNMGGKPVLGTDDLLVLQTSTSRCYLLLAFTGARPAEIVDNEKKRPKDGTYEDLFGPKSIRTEDSGDESDLPVDDDSRLLEDMLHQQTVARGRPKALCYEAICLSVVRHPQTGMDVLTMAVKFIHHKGADRKPKPSVPLTCLDVSLSPLTLHRTIFFFSGTRRLLFCIITVIVSIAISDEAFDAPSLTTATSVFRLRNCGSGKCMPLRWKEEWLKRPIFRGFDGYALSKEKPLPYHKLNDDMERQTLDAGFEKALGPKAFRRGAANAADGNASDAVRDQMMRHDPRWATFNGAYINEKVEFHLERVVAGEPTDDSLIDLFTHMSLTRDPEARRDMVPDEIWQSLEPDPEILELEAQRDKLKNGRYRIRGTEHEDEVRQLTKTIRTKKAQREKRVREEYRKDYFYNRPTRAIEEQLAGGDHHVDEACSVPAVDLHIPERAQLASLQCQEADDLDFDRFLQRRIEAAELMSSIPSPVADVAPEPDRFPLLMGKAQCPRCIGDEAMSVEQRTFAYCRPAVMNDHFDREHLVTMEQMERDGHIGCMHPKCRETDVKLHTLDHFRNHVATVHGVALRPSRR</sequence>
<gene>
    <name evidence="2" type="ORF">Purlil1_12439</name>
</gene>
<dbReference type="Proteomes" id="UP001287286">
    <property type="component" value="Unassembled WGS sequence"/>
</dbReference>
<dbReference type="PANTHER" id="PTHR37535">
    <property type="entry name" value="FLUG DOMAIN PROTEIN"/>
    <property type="match status" value="1"/>
</dbReference>
<evidence type="ECO:0000256" key="1">
    <source>
        <dbReference type="SAM" id="MobiDB-lite"/>
    </source>
</evidence>
<proteinExistence type="predicted"/>
<feature type="region of interest" description="Disordered" evidence="1">
    <location>
        <begin position="459"/>
        <end position="491"/>
    </location>
</feature>
<evidence type="ECO:0008006" key="4">
    <source>
        <dbReference type="Google" id="ProtNLM"/>
    </source>
</evidence>
<keyword evidence="3" id="KW-1185">Reference proteome</keyword>
<organism evidence="2 3">
    <name type="scientific">Purpureocillium lilacinum</name>
    <name type="common">Paecilomyces lilacinus</name>
    <dbReference type="NCBI Taxonomy" id="33203"/>
    <lineage>
        <taxon>Eukaryota</taxon>
        <taxon>Fungi</taxon>
        <taxon>Dikarya</taxon>
        <taxon>Ascomycota</taxon>
        <taxon>Pezizomycotina</taxon>
        <taxon>Sordariomycetes</taxon>
        <taxon>Hypocreomycetidae</taxon>
        <taxon>Hypocreales</taxon>
        <taxon>Ophiocordycipitaceae</taxon>
        <taxon>Purpureocillium</taxon>
    </lineage>
</organism>
<dbReference type="PANTHER" id="PTHR37535:SF2">
    <property type="entry name" value="FINGER DOMAIN PROTEIN, PUTATIVE (AFU_ORTHOLOGUE AFUA_6G09300)-RELATED"/>
    <property type="match status" value="1"/>
</dbReference>
<comment type="caution">
    <text evidence="2">The sequence shown here is derived from an EMBL/GenBank/DDBJ whole genome shotgun (WGS) entry which is preliminary data.</text>
</comment>
<dbReference type="EMBL" id="JAWRVI010000104">
    <property type="protein sequence ID" value="KAK4077225.1"/>
    <property type="molecule type" value="Genomic_DNA"/>
</dbReference>
<evidence type="ECO:0000313" key="3">
    <source>
        <dbReference type="Proteomes" id="UP001287286"/>
    </source>
</evidence>
<feature type="compositionally biased region" description="Polar residues" evidence="1">
    <location>
        <begin position="177"/>
        <end position="197"/>
    </location>
</feature>
<dbReference type="Pfam" id="PF11917">
    <property type="entry name" value="DUF3435"/>
    <property type="match status" value="1"/>
</dbReference>
<name>A0ABR0BGV9_PURLI</name>
<accession>A0ABR0BGV9</accession>
<dbReference type="InterPro" id="IPR021842">
    <property type="entry name" value="DUF3435"/>
</dbReference>
<feature type="region of interest" description="Disordered" evidence="1">
    <location>
        <begin position="177"/>
        <end position="198"/>
    </location>
</feature>
<feature type="compositionally biased region" description="Basic and acidic residues" evidence="1">
    <location>
        <begin position="459"/>
        <end position="468"/>
    </location>
</feature>
<protein>
    <recommendedName>
        <fullName evidence="4">FluG domain-containing protein</fullName>
    </recommendedName>
</protein>